<name>A0ABM8DL49_9SPIR</name>
<dbReference type="EMBL" id="AP027071">
    <property type="protein sequence ID" value="BDU63315.1"/>
    <property type="molecule type" value="Genomic_DNA"/>
</dbReference>
<keyword evidence="5" id="KW-0614">Plasmid</keyword>
<sequence length="176" mass="19482">MKQVLILMLFFVCIVVSFAQSYDEMASDAVTAKGNMDSKLLFYEIHKQNTLVPFLLNFFVGFGIGSFVQGDLTGGLLILGFDMLGFGLISGGMYSLSQYKGINTPTIALSLMSLGGITLFVTRIVEIIIPFTYASSYNRKLREKLGISLGGFKPQFEINFNENSGLVFELAFTKKY</sequence>
<feature type="signal peptide" evidence="2">
    <location>
        <begin position="1"/>
        <end position="19"/>
    </location>
</feature>
<dbReference type="RefSeq" id="WP_281860613.1">
    <property type="nucleotide sequence ID" value="NZ_AP027070.1"/>
</dbReference>
<reference evidence="5 6" key="1">
    <citation type="submission" date="2022-11" db="EMBL/GenBank/DDBJ databases">
        <title>Genome sequence of clinical isolate of the human pathogenic Borrelia fainii.</title>
        <authorList>
            <person name="Itokawa K."/>
            <person name="Sato K."/>
            <person name="Qiu Y."/>
        </authorList>
    </citation>
    <scope>NUCLEOTIDE SEQUENCE [LARGE SCALE GENOMIC DNA]</scope>
    <source>
        <strain evidence="5 6">Qtaro</strain>
        <plasmid evidence="5 6">p100</plasmid>
    </source>
</reference>
<feature type="chain" id="PRO_5045028634" evidence="2">
    <location>
        <begin position="20"/>
        <end position="176"/>
    </location>
</feature>
<dbReference type="EMBL" id="AP027070">
    <property type="protein sequence ID" value="BDU62463.1"/>
    <property type="molecule type" value="Genomic_DNA"/>
</dbReference>
<keyword evidence="2" id="KW-0732">Signal</keyword>
<dbReference type="Proteomes" id="UP001317516">
    <property type="component" value="Chromosome"/>
</dbReference>
<keyword evidence="1" id="KW-0472">Membrane</keyword>
<organism evidence="5 6">
    <name type="scientific">Candidatus Borrelia fainii</name>
    <dbReference type="NCBI Taxonomy" id="2518322"/>
    <lineage>
        <taxon>Bacteria</taxon>
        <taxon>Pseudomonadati</taxon>
        <taxon>Spirochaetota</taxon>
        <taxon>Spirochaetia</taxon>
        <taxon>Spirochaetales</taxon>
        <taxon>Borreliaceae</taxon>
        <taxon>Borrelia</taxon>
    </lineage>
</organism>
<keyword evidence="6" id="KW-1185">Reference proteome</keyword>
<feature type="transmembrane region" description="Helical" evidence="1">
    <location>
        <begin position="107"/>
        <end position="134"/>
    </location>
</feature>
<evidence type="ECO:0000313" key="4">
    <source>
        <dbReference type="EMBL" id="BDU63310.1"/>
    </source>
</evidence>
<dbReference type="EMBL" id="AP027070">
    <property type="protein sequence ID" value="BDU63310.1"/>
    <property type="molecule type" value="Genomic_DNA"/>
</dbReference>
<keyword evidence="1" id="KW-0812">Transmembrane</keyword>
<feature type="transmembrane region" description="Helical" evidence="1">
    <location>
        <begin position="50"/>
        <end position="68"/>
    </location>
</feature>
<evidence type="ECO:0000256" key="1">
    <source>
        <dbReference type="SAM" id="Phobius"/>
    </source>
</evidence>
<dbReference type="Proteomes" id="UP001317516">
    <property type="component" value="Plasmid p100"/>
</dbReference>
<dbReference type="Pfam" id="PF05628">
    <property type="entry name" value="Borrelia_P13"/>
    <property type="match status" value="1"/>
</dbReference>
<dbReference type="InterPro" id="IPR008420">
    <property type="entry name" value="Borrelia_P13"/>
</dbReference>
<evidence type="ECO:0000313" key="3">
    <source>
        <dbReference type="EMBL" id="BDU62463.1"/>
    </source>
</evidence>
<feature type="transmembrane region" description="Helical" evidence="1">
    <location>
        <begin position="75"/>
        <end position="95"/>
    </location>
</feature>
<accession>A0ABM8DL49</accession>
<dbReference type="NCBIfam" id="NF033724">
    <property type="entry name" value="P13_porin"/>
    <property type="match status" value="1"/>
</dbReference>
<gene>
    <name evidence="3" type="ORF">BOFE_00030</name>
    <name evidence="4" type="ORF">BOFE_08500</name>
    <name evidence="5" type="ORF">BOFE_08550</name>
</gene>
<evidence type="ECO:0000313" key="5">
    <source>
        <dbReference type="EMBL" id="BDU63315.1"/>
    </source>
</evidence>
<evidence type="ECO:0000313" key="6">
    <source>
        <dbReference type="Proteomes" id="UP001317516"/>
    </source>
</evidence>
<protein>
    <submittedName>
        <fullName evidence="5">Membrane protein</fullName>
    </submittedName>
</protein>
<keyword evidence="1" id="KW-1133">Transmembrane helix</keyword>
<geneLocation type="plasmid" evidence="5 6">
    <name>p100</name>
</geneLocation>
<proteinExistence type="predicted"/>
<evidence type="ECO:0000256" key="2">
    <source>
        <dbReference type="SAM" id="SignalP"/>
    </source>
</evidence>